<protein>
    <submittedName>
        <fullName evidence="1">Os03g0194450 protein</fullName>
    </submittedName>
</protein>
<evidence type="ECO:0000313" key="1">
    <source>
        <dbReference type="EMBL" id="BAS82753.1"/>
    </source>
</evidence>
<dbReference type="PaxDb" id="39947-A0A0N7KGR5"/>
<gene>
    <name evidence="1" type="ordered locus">Os03g0194450</name>
    <name evidence="1" type="ORF">OSNPB_030194450</name>
</gene>
<accession>A0A0N7KGR5</accession>
<dbReference type="InParanoid" id="A0A0N7KGR5"/>
<proteinExistence type="predicted"/>
<name>A0A0N7KGR5_ORYSJ</name>
<organism evidence="1 2">
    <name type="scientific">Oryza sativa subsp. japonica</name>
    <name type="common">Rice</name>
    <dbReference type="NCBI Taxonomy" id="39947"/>
    <lineage>
        <taxon>Eukaryota</taxon>
        <taxon>Viridiplantae</taxon>
        <taxon>Streptophyta</taxon>
        <taxon>Embryophyta</taxon>
        <taxon>Tracheophyta</taxon>
        <taxon>Spermatophyta</taxon>
        <taxon>Magnoliopsida</taxon>
        <taxon>Liliopsida</taxon>
        <taxon>Poales</taxon>
        <taxon>Poaceae</taxon>
        <taxon>BOP clade</taxon>
        <taxon>Oryzoideae</taxon>
        <taxon>Oryzeae</taxon>
        <taxon>Oryzinae</taxon>
        <taxon>Oryza</taxon>
        <taxon>Oryza sativa</taxon>
    </lineage>
</organism>
<reference evidence="2" key="1">
    <citation type="journal article" date="2005" name="Nature">
        <title>The map-based sequence of the rice genome.</title>
        <authorList>
            <consortium name="International rice genome sequencing project (IRGSP)"/>
            <person name="Matsumoto T."/>
            <person name="Wu J."/>
            <person name="Kanamori H."/>
            <person name="Katayose Y."/>
            <person name="Fujisawa M."/>
            <person name="Namiki N."/>
            <person name="Mizuno H."/>
            <person name="Yamamoto K."/>
            <person name="Antonio B.A."/>
            <person name="Baba T."/>
            <person name="Sakata K."/>
            <person name="Nagamura Y."/>
            <person name="Aoki H."/>
            <person name="Arikawa K."/>
            <person name="Arita K."/>
            <person name="Bito T."/>
            <person name="Chiden Y."/>
            <person name="Fujitsuka N."/>
            <person name="Fukunaka R."/>
            <person name="Hamada M."/>
            <person name="Harada C."/>
            <person name="Hayashi A."/>
            <person name="Hijishita S."/>
            <person name="Honda M."/>
            <person name="Hosokawa S."/>
            <person name="Ichikawa Y."/>
            <person name="Idonuma A."/>
            <person name="Iijima M."/>
            <person name="Ikeda M."/>
            <person name="Ikeno M."/>
            <person name="Ito K."/>
            <person name="Ito S."/>
            <person name="Ito T."/>
            <person name="Ito Y."/>
            <person name="Ito Y."/>
            <person name="Iwabuchi A."/>
            <person name="Kamiya K."/>
            <person name="Karasawa W."/>
            <person name="Kurita K."/>
            <person name="Katagiri S."/>
            <person name="Kikuta A."/>
            <person name="Kobayashi H."/>
            <person name="Kobayashi N."/>
            <person name="Machita K."/>
            <person name="Maehara T."/>
            <person name="Masukawa M."/>
            <person name="Mizubayashi T."/>
            <person name="Mukai Y."/>
            <person name="Nagasaki H."/>
            <person name="Nagata Y."/>
            <person name="Naito S."/>
            <person name="Nakashima M."/>
            <person name="Nakama Y."/>
            <person name="Nakamichi Y."/>
            <person name="Nakamura M."/>
            <person name="Meguro A."/>
            <person name="Negishi M."/>
            <person name="Ohta I."/>
            <person name="Ohta T."/>
            <person name="Okamoto M."/>
            <person name="Ono N."/>
            <person name="Saji S."/>
            <person name="Sakaguchi M."/>
            <person name="Sakai K."/>
            <person name="Shibata M."/>
            <person name="Shimokawa T."/>
            <person name="Song J."/>
            <person name="Takazaki Y."/>
            <person name="Terasawa K."/>
            <person name="Tsugane M."/>
            <person name="Tsuji K."/>
            <person name="Ueda S."/>
            <person name="Waki K."/>
            <person name="Yamagata H."/>
            <person name="Yamamoto M."/>
            <person name="Yamamoto S."/>
            <person name="Yamane H."/>
            <person name="Yoshiki S."/>
            <person name="Yoshihara R."/>
            <person name="Yukawa K."/>
            <person name="Zhong H."/>
            <person name="Yano M."/>
            <person name="Yuan Q."/>
            <person name="Ouyang S."/>
            <person name="Liu J."/>
            <person name="Jones K.M."/>
            <person name="Gansberger K."/>
            <person name="Moffat K."/>
            <person name="Hill J."/>
            <person name="Bera J."/>
            <person name="Fadrosh D."/>
            <person name="Jin S."/>
            <person name="Johri S."/>
            <person name="Kim M."/>
            <person name="Overton L."/>
            <person name="Reardon M."/>
            <person name="Tsitrin T."/>
            <person name="Vuong H."/>
            <person name="Weaver B."/>
            <person name="Ciecko A."/>
            <person name="Tallon L."/>
            <person name="Jackson J."/>
            <person name="Pai G."/>
            <person name="Aken S.V."/>
            <person name="Utterback T."/>
            <person name="Reidmuller S."/>
            <person name="Feldblyum T."/>
            <person name="Hsiao J."/>
            <person name="Zismann V."/>
            <person name="Iobst S."/>
            <person name="de Vazeille A.R."/>
            <person name="Buell C.R."/>
            <person name="Ying K."/>
            <person name="Li Y."/>
            <person name="Lu T."/>
            <person name="Huang Y."/>
            <person name="Zhao Q."/>
            <person name="Feng Q."/>
            <person name="Zhang L."/>
            <person name="Zhu J."/>
            <person name="Weng Q."/>
            <person name="Mu J."/>
            <person name="Lu Y."/>
            <person name="Fan D."/>
            <person name="Liu Y."/>
            <person name="Guan J."/>
            <person name="Zhang Y."/>
            <person name="Yu S."/>
            <person name="Liu X."/>
            <person name="Zhang Y."/>
            <person name="Hong G."/>
            <person name="Han B."/>
            <person name="Choisne N."/>
            <person name="Demange N."/>
            <person name="Orjeda G."/>
            <person name="Samain S."/>
            <person name="Cattolico L."/>
            <person name="Pelletier E."/>
            <person name="Couloux A."/>
            <person name="Segurens B."/>
            <person name="Wincker P."/>
            <person name="D'Hont A."/>
            <person name="Scarpelli C."/>
            <person name="Weissenbach J."/>
            <person name="Salanoubat M."/>
            <person name="Quetier F."/>
            <person name="Yu Y."/>
            <person name="Kim H.R."/>
            <person name="Rambo T."/>
            <person name="Currie J."/>
            <person name="Collura K."/>
            <person name="Luo M."/>
            <person name="Yang T."/>
            <person name="Ammiraju J.S.S."/>
            <person name="Engler F."/>
            <person name="Soderlund C."/>
            <person name="Wing R.A."/>
            <person name="Palmer L.E."/>
            <person name="de la Bastide M."/>
            <person name="Spiegel L."/>
            <person name="Nascimento L."/>
            <person name="Zutavern T."/>
            <person name="O'Shaughnessy A."/>
            <person name="Dike S."/>
            <person name="Dedhia N."/>
            <person name="Preston R."/>
            <person name="Balija V."/>
            <person name="McCombie W.R."/>
            <person name="Chow T."/>
            <person name="Chen H."/>
            <person name="Chung M."/>
            <person name="Chen C."/>
            <person name="Shaw J."/>
            <person name="Wu H."/>
            <person name="Hsiao K."/>
            <person name="Chao Y."/>
            <person name="Chu M."/>
            <person name="Cheng C."/>
            <person name="Hour A."/>
            <person name="Lee P."/>
            <person name="Lin S."/>
            <person name="Lin Y."/>
            <person name="Liou J."/>
            <person name="Liu S."/>
            <person name="Hsing Y."/>
            <person name="Raghuvanshi S."/>
            <person name="Mohanty A."/>
            <person name="Bharti A.K."/>
            <person name="Gaur A."/>
            <person name="Gupta V."/>
            <person name="Kumar D."/>
            <person name="Ravi V."/>
            <person name="Vij S."/>
            <person name="Kapur A."/>
            <person name="Khurana P."/>
            <person name="Khurana P."/>
            <person name="Khurana J.P."/>
            <person name="Tyagi A.K."/>
            <person name="Gaikwad K."/>
            <person name="Singh A."/>
            <person name="Dalal V."/>
            <person name="Srivastava S."/>
            <person name="Dixit A."/>
            <person name="Pal A.K."/>
            <person name="Ghazi I.A."/>
            <person name="Yadav M."/>
            <person name="Pandit A."/>
            <person name="Bhargava A."/>
            <person name="Sureshbabu K."/>
            <person name="Batra K."/>
            <person name="Sharma T.R."/>
            <person name="Mohapatra T."/>
            <person name="Singh N.K."/>
            <person name="Messing J."/>
            <person name="Nelson A.B."/>
            <person name="Fuks G."/>
            <person name="Kavchok S."/>
            <person name="Keizer G."/>
            <person name="Linton E."/>
            <person name="Llaca V."/>
            <person name="Song R."/>
            <person name="Tanyolac B."/>
            <person name="Young S."/>
            <person name="Ho-Il K."/>
            <person name="Hahn J.H."/>
            <person name="Sangsakoo G."/>
            <person name="Vanavichit A."/>
            <person name="de Mattos Luiz.A.T."/>
            <person name="Zimmer P.D."/>
            <person name="Malone G."/>
            <person name="Dellagostin O."/>
            <person name="de Oliveira A.C."/>
            <person name="Bevan M."/>
            <person name="Bancroft I."/>
            <person name="Minx P."/>
            <person name="Cordum H."/>
            <person name="Wilson R."/>
            <person name="Cheng Z."/>
            <person name="Jin W."/>
            <person name="Jiang J."/>
            <person name="Leong S.A."/>
            <person name="Iwama H."/>
            <person name="Gojobori T."/>
            <person name="Itoh T."/>
            <person name="Niimura Y."/>
            <person name="Fujii Y."/>
            <person name="Habara T."/>
            <person name="Sakai H."/>
            <person name="Sato Y."/>
            <person name="Wilson G."/>
            <person name="Kumar K."/>
            <person name="McCouch S."/>
            <person name="Juretic N."/>
            <person name="Hoen D."/>
            <person name="Wright S."/>
            <person name="Bruskiewich R."/>
            <person name="Bureau T."/>
            <person name="Miyao A."/>
            <person name="Hirochika H."/>
            <person name="Nishikawa T."/>
            <person name="Kadowaki K."/>
            <person name="Sugiura M."/>
            <person name="Burr B."/>
            <person name="Sasaki T."/>
        </authorList>
    </citation>
    <scope>NUCLEOTIDE SEQUENCE [LARGE SCALE GENOMIC DNA]</scope>
    <source>
        <strain evidence="2">cv. Nipponbare</strain>
    </source>
</reference>
<sequence length="82" mass="9210">MRMLQRLHSFGARLVVFLLKARPVQQPAIPALTMSSLPRSLLNKHTTRLWTPERTAKLTLAEDPAVLNEPLNPFLVNKPCPG</sequence>
<reference evidence="1 2" key="2">
    <citation type="journal article" date="2013" name="Plant Cell Physiol.">
        <title>Rice Annotation Project Database (RAP-DB): an integrative and interactive database for rice genomics.</title>
        <authorList>
            <person name="Sakai H."/>
            <person name="Lee S.S."/>
            <person name="Tanaka T."/>
            <person name="Numa H."/>
            <person name="Kim J."/>
            <person name="Kawahara Y."/>
            <person name="Wakimoto H."/>
            <person name="Yang C.C."/>
            <person name="Iwamoto M."/>
            <person name="Abe T."/>
            <person name="Yamada Y."/>
            <person name="Muto A."/>
            <person name="Inokuchi H."/>
            <person name="Ikemura T."/>
            <person name="Matsumoto T."/>
            <person name="Sasaki T."/>
            <person name="Itoh T."/>
        </authorList>
    </citation>
    <scope>NUCLEOTIDE SEQUENCE [LARGE SCALE GENOMIC DNA]</scope>
    <source>
        <strain evidence="2">cv. Nipponbare</strain>
    </source>
</reference>
<dbReference type="AlphaFoldDB" id="A0A0N7KGR5"/>
<keyword evidence="2" id="KW-1185">Reference proteome</keyword>
<dbReference type="Gramene" id="Os03t0194450-00">
    <property type="protein sequence ID" value="Os03t0194450-00"/>
    <property type="gene ID" value="Os03g0194450"/>
</dbReference>
<reference evidence="1 2" key="3">
    <citation type="journal article" date="2013" name="Rice">
        <title>Improvement of the Oryza sativa Nipponbare reference genome using next generation sequence and optical map data.</title>
        <authorList>
            <person name="Kawahara Y."/>
            <person name="de la Bastide M."/>
            <person name="Hamilton J.P."/>
            <person name="Kanamori H."/>
            <person name="McCombie W.R."/>
            <person name="Ouyang S."/>
            <person name="Schwartz D.C."/>
            <person name="Tanaka T."/>
            <person name="Wu J."/>
            <person name="Zhou S."/>
            <person name="Childs K.L."/>
            <person name="Davidson R.M."/>
            <person name="Lin H."/>
            <person name="Quesada-Ocampo L."/>
            <person name="Vaillancourt B."/>
            <person name="Sakai H."/>
            <person name="Lee S.S."/>
            <person name="Kim J."/>
            <person name="Numa H."/>
            <person name="Itoh T."/>
            <person name="Buell C.R."/>
            <person name="Matsumoto T."/>
        </authorList>
    </citation>
    <scope>NUCLEOTIDE SEQUENCE [LARGE SCALE GENOMIC DNA]</scope>
    <source>
        <strain evidence="2">cv. Nipponbare</strain>
    </source>
</reference>
<dbReference type="Proteomes" id="UP000059680">
    <property type="component" value="Chromosome 3"/>
</dbReference>
<evidence type="ECO:0000313" key="2">
    <source>
        <dbReference type="Proteomes" id="UP000059680"/>
    </source>
</evidence>
<dbReference type="EMBL" id="AP014959">
    <property type="protein sequence ID" value="BAS82753.1"/>
    <property type="molecule type" value="Genomic_DNA"/>
</dbReference>